<dbReference type="GO" id="GO:0006631">
    <property type="term" value="P:fatty acid metabolic process"/>
    <property type="evidence" value="ECO:0007669"/>
    <property type="project" value="TreeGrafter"/>
</dbReference>
<gene>
    <name evidence="3" type="ORF">ACLA_052080</name>
</gene>
<sequence>MTDPKATIRGPSQPPLRSCTIGQLLSQQATTFPERHAIVAFSTGVRRDYDHLNLRTRDIARALVAAGICYGDKIAILLGDCETYVELFFAAARIGAIAVLIQGSYSVVETLNVLQASESCMLFISASLGNEASSAFLDQFQGLVGSRTLGQRVPRLKTIVQIDDDSPTLTSIFTPWRTFLQRTSLVTLSHLTCLEEKVASDAVCAFLLTSGTTGSPKIAMLTHSNIINNAFLTGDRIRLAANDRICCCFPLFHCAGLICGMMACLVHGASLILPAARFSASTALKCLRVEQCTGLHGVPTMFNAILQKARAQTAPPGPSPHLRTGIIGGSSPSESLWTALQQEFGLKDLAQGFGMTETSAAAFLSPPRMGESRSLPGQLQILPHTSAKVVDVQGKVVARGERGELYVSGYLLLKGYFKNRERAHDAMVWEDGELWFRTGDEVLIDTCGNLQVTGRIKDIIIRGGENIYPQEIEGRLEEHRSIAQACVLGVADDHYGQVVAAFLQQLPSTVRPSDAELVEWVQMTLSPVKAPARIFWLGTDGLPDTFPLTGSGKIRKNVLQQLIE</sequence>
<dbReference type="OrthoDB" id="10253115at2759"/>
<dbReference type="InterPro" id="IPR020845">
    <property type="entry name" value="AMP-binding_CS"/>
</dbReference>
<dbReference type="Pfam" id="PF00501">
    <property type="entry name" value="AMP-binding"/>
    <property type="match status" value="1"/>
</dbReference>
<dbReference type="EMBL" id="DS027054">
    <property type="protein sequence ID" value="EAW10736.1"/>
    <property type="molecule type" value="Genomic_DNA"/>
</dbReference>
<dbReference type="GeneID" id="4703695"/>
<accession>A1CIN1</accession>
<dbReference type="PROSITE" id="PS00455">
    <property type="entry name" value="AMP_BINDING"/>
    <property type="match status" value="1"/>
</dbReference>
<dbReference type="InterPro" id="IPR000873">
    <property type="entry name" value="AMP-dep_synth/lig_dom"/>
</dbReference>
<dbReference type="Pfam" id="PF13193">
    <property type="entry name" value="AMP-binding_C"/>
    <property type="match status" value="1"/>
</dbReference>
<feature type="domain" description="AMP-dependent synthetase/ligase" evidence="1">
    <location>
        <begin position="26"/>
        <end position="417"/>
    </location>
</feature>
<name>A1CIN1_ASPCL</name>
<dbReference type="InterPro" id="IPR042099">
    <property type="entry name" value="ANL_N_sf"/>
</dbReference>
<evidence type="ECO:0000259" key="2">
    <source>
        <dbReference type="Pfam" id="PF13193"/>
    </source>
</evidence>
<dbReference type="STRING" id="344612.A1CIN1"/>
<keyword evidence="4" id="KW-1185">Reference proteome</keyword>
<evidence type="ECO:0000259" key="1">
    <source>
        <dbReference type="Pfam" id="PF00501"/>
    </source>
</evidence>
<reference evidence="3 4" key="1">
    <citation type="journal article" date="2008" name="PLoS Genet.">
        <title>Genomic islands in the pathogenic filamentous fungus Aspergillus fumigatus.</title>
        <authorList>
            <person name="Fedorova N.D."/>
            <person name="Khaldi N."/>
            <person name="Joardar V.S."/>
            <person name="Maiti R."/>
            <person name="Amedeo P."/>
            <person name="Anderson M.J."/>
            <person name="Crabtree J."/>
            <person name="Silva J.C."/>
            <person name="Badger J.H."/>
            <person name="Albarraq A."/>
            <person name="Angiuoli S."/>
            <person name="Bussey H."/>
            <person name="Bowyer P."/>
            <person name="Cotty P.J."/>
            <person name="Dyer P.S."/>
            <person name="Egan A."/>
            <person name="Galens K."/>
            <person name="Fraser-Liggett C.M."/>
            <person name="Haas B.J."/>
            <person name="Inman J.M."/>
            <person name="Kent R."/>
            <person name="Lemieux S."/>
            <person name="Malavazi I."/>
            <person name="Orvis J."/>
            <person name="Roemer T."/>
            <person name="Ronning C.M."/>
            <person name="Sundaram J.P."/>
            <person name="Sutton G."/>
            <person name="Turner G."/>
            <person name="Venter J.C."/>
            <person name="White O.R."/>
            <person name="Whitty B.R."/>
            <person name="Youngman P."/>
            <person name="Wolfe K.H."/>
            <person name="Goldman G.H."/>
            <person name="Wortman J.R."/>
            <person name="Jiang B."/>
            <person name="Denning D.W."/>
            <person name="Nierman W.C."/>
        </authorList>
    </citation>
    <scope>NUCLEOTIDE SEQUENCE [LARGE SCALE GENOMIC DNA]</scope>
    <source>
        <strain evidence="4">ATCC 1007 / CBS 513.65 / DSM 816 / NCTC 3887 / NRRL 1</strain>
    </source>
</reference>
<dbReference type="eggNOG" id="KOG1177">
    <property type="taxonomic scope" value="Eukaryota"/>
</dbReference>
<dbReference type="AlphaFoldDB" id="A1CIN1"/>
<dbReference type="PANTHER" id="PTHR43201:SF6">
    <property type="entry name" value="ACYL COA SYNTHETASE (EUROFUNG)"/>
    <property type="match status" value="1"/>
</dbReference>
<dbReference type="KEGG" id="act:ACLA_052080"/>
<dbReference type="VEuPathDB" id="FungiDB:ACLA_052080"/>
<organism evidence="3 4">
    <name type="scientific">Aspergillus clavatus (strain ATCC 1007 / CBS 513.65 / DSM 816 / NCTC 3887 / NRRL 1 / QM 1276 / 107)</name>
    <dbReference type="NCBI Taxonomy" id="344612"/>
    <lineage>
        <taxon>Eukaryota</taxon>
        <taxon>Fungi</taxon>
        <taxon>Dikarya</taxon>
        <taxon>Ascomycota</taxon>
        <taxon>Pezizomycotina</taxon>
        <taxon>Eurotiomycetes</taxon>
        <taxon>Eurotiomycetidae</taxon>
        <taxon>Eurotiales</taxon>
        <taxon>Aspergillaceae</taxon>
        <taxon>Aspergillus</taxon>
        <taxon>Aspergillus subgen. Fumigati</taxon>
    </lineage>
</organism>
<dbReference type="InterPro" id="IPR045851">
    <property type="entry name" value="AMP-bd_C_sf"/>
</dbReference>
<dbReference type="Gene3D" id="3.40.50.12780">
    <property type="entry name" value="N-terminal domain of ligase-like"/>
    <property type="match status" value="1"/>
</dbReference>
<dbReference type="GO" id="GO:0031956">
    <property type="term" value="F:medium-chain fatty acid-CoA ligase activity"/>
    <property type="evidence" value="ECO:0007669"/>
    <property type="project" value="TreeGrafter"/>
</dbReference>
<dbReference type="PANTHER" id="PTHR43201">
    <property type="entry name" value="ACYL-COA SYNTHETASE"/>
    <property type="match status" value="1"/>
</dbReference>
<feature type="domain" description="AMP-binding enzyme C-terminal" evidence="2">
    <location>
        <begin position="471"/>
        <end position="553"/>
    </location>
</feature>
<keyword evidence="3" id="KW-0436">Ligase</keyword>
<evidence type="ECO:0000313" key="4">
    <source>
        <dbReference type="Proteomes" id="UP000006701"/>
    </source>
</evidence>
<evidence type="ECO:0000313" key="3">
    <source>
        <dbReference type="EMBL" id="EAW10736.1"/>
    </source>
</evidence>
<dbReference type="Gene3D" id="3.30.300.30">
    <property type="match status" value="1"/>
</dbReference>
<dbReference type="InterPro" id="IPR025110">
    <property type="entry name" value="AMP-bd_C"/>
</dbReference>
<dbReference type="Proteomes" id="UP000006701">
    <property type="component" value="Unassembled WGS sequence"/>
</dbReference>
<dbReference type="SUPFAM" id="SSF56801">
    <property type="entry name" value="Acetyl-CoA synthetase-like"/>
    <property type="match status" value="1"/>
</dbReference>
<proteinExistence type="predicted"/>
<dbReference type="RefSeq" id="XP_001272162.1">
    <property type="nucleotide sequence ID" value="XM_001272161.1"/>
</dbReference>
<dbReference type="OMA" id="DTICCPW"/>
<protein>
    <submittedName>
        <fullName evidence="3">Long-chain-fatty-acid-CoA ligase, putative</fullName>
    </submittedName>
</protein>
<dbReference type="HOGENOM" id="CLU_000022_59_7_1"/>